<dbReference type="GO" id="GO:1902936">
    <property type="term" value="F:phosphatidylinositol bisphosphate binding"/>
    <property type="evidence" value="ECO:0007669"/>
    <property type="project" value="TreeGrafter"/>
</dbReference>
<dbReference type="InterPro" id="IPR036865">
    <property type="entry name" value="CRAL-TRIO_dom_sf"/>
</dbReference>
<dbReference type="SMART" id="SM00516">
    <property type="entry name" value="SEC14"/>
    <property type="match status" value="1"/>
</dbReference>
<dbReference type="PRINTS" id="PR00180">
    <property type="entry name" value="CRETINALDHBP"/>
</dbReference>
<evidence type="ECO:0000259" key="1">
    <source>
        <dbReference type="PROSITE" id="PS50191"/>
    </source>
</evidence>
<keyword evidence="3" id="KW-1185">Reference proteome</keyword>
<dbReference type="InterPro" id="IPR001251">
    <property type="entry name" value="CRAL-TRIO_dom"/>
</dbReference>
<gene>
    <name evidence="2" type="ORF">V5799_006692</name>
</gene>
<proteinExistence type="predicted"/>
<dbReference type="Pfam" id="PF00650">
    <property type="entry name" value="CRAL_TRIO"/>
    <property type="match status" value="1"/>
</dbReference>
<evidence type="ECO:0000313" key="3">
    <source>
        <dbReference type="Proteomes" id="UP001321473"/>
    </source>
</evidence>
<comment type="caution">
    <text evidence="2">The sequence shown here is derived from an EMBL/GenBank/DDBJ whole genome shotgun (WGS) entry which is preliminary data.</text>
</comment>
<dbReference type="GO" id="GO:0016020">
    <property type="term" value="C:membrane"/>
    <property type="evidence" value="ECO:0007669"/>
    <property type="project" value="TreeGrafter"/>
</dbReference>
<dbReference type="AlphaFoldDB" id="A0AAQ4DVN7"/>
<dbReference type="Proteomes" id="UP001321473">
    <property type="component" value="Unassembled WGS sequence"/>
</dbReference>
<dbReference type="SUPFAM" id="SSF52087">
    <property type="entry name" value="CRAL/TRIO domain"/>
    <property type="match status" value="1"/>
</dbReference>
<dbReference type="Gene3D" id="3.40.525.10">
    <property type="entry name" value="CRAL-TRIO lipid binding domain"/>
    <property type="match status" value="1"/>
</dbReference>
<dbReference type="PROSITE" id="PS50191">
    <property type="entry name" value="CRAL_TRIO"/>
    <property type="match status" value="1"/>
</dbReference>
<sequence length="188" mass="21460">MKADGRKLAVVLPNKDAHGRPMLLIKLGAWDPASLPQFRFQRAVNVWLEQLTRDPASQAVGICVILDFGGWSASKILACELGLVKQAIRFLQDVLPLRITKVHVVKQPKTFNMFFSLLKPFLSKDELSRFQLHGDCFEKLRTEVPENHLPSEYGGTAPSLDFDGIWERLREEDGEFRENNIYGYHHKS</sequence>
<dbReference type="PANTHER" id="PTHR10174:SF130">
    <property type="entry name" value="ALPHA-TOCOPHEROL TRANSFER PROTEIN-LIKE"/>
    <property type="match status" value="1"/>
</dbReference>
<evidence type="ECO:0000313" key="2">
    <source>
        <dbReference type="EMBL" id="KAK8766527.1"/>
    </source>
</evidence>
<accession>A0AAQ4DVN7</accession>
<dbReference type="CDD" id="cd00170">
    <property type="entry name" value="SEC14"/>
    <property type="match status" value="1"/>
</dbReference>
<organism evidence="2 3">
    <name type="scientific">Amblyomma americanum</name>
    <name type="common">Lone star tick</name>
    <dbReference type="NCBI Taxonomy" id="6943"/>
    <lineage>
        <taxon>Eukaryota</taxon>
        <taxon>Metazoa</taxon>
        <taxon>Ecdysozoa</taxon>
        <taxon>Arthropoda</taxon>
        <taxon>Chelicerata</taxon>
        <taxon>Arachnida</taxon>
        <taxon>Acari</taxon>
        <taxon>Parasitiformes</taxon>
        <taxon>Ixodida</taxon>
        <taxon>Ixodoidea</taxon>
        <taxon>Ixodidae</taxon>
        <taxon>Amblyomminae</taxon>
        <taxon>Amblyomma</taxon>
    </lineage>
</organism>
<dbReference type="EMBL" id="JARKHS020026266">
    <property type="protein sequence ID" value="KAK8766527.1"/>
    <property type="molecule type" value="Genomic_DNA"/>
</dbReference>
<feature type="domain" description="CRAL-TRIO" evidence="1">
    <location>
        <begin position="1"/>
        <end position="161"/>
    </location>
</feature>
<dbReference type="PANTHER" id="PTHR10174">
    <property type="entry name" value="ALPHA-TOCOPHEROL TRANSFER PROTEIN-RELATED"/>
    <property type="match status" value="1"/>
</dbReference>
<name>A0AAQ4DVN7_AMBAM</name>
<protein>
    <recommendedName>
        <fullName evidence="1">CRAL-TRIO domain-containing protein</fullName>
    </recommendedName>
</protein>
<reference evidence="2 3" key="1">
    <citation type="journal article" date="2023" name="Arcadia Sci">
        <title>De novo assembly of a long-read Amblyomma americanum tick genome.</title>
        <authorList>
            <person name="Chou S."/>
            <person name="Poskanzer K.E."/>
            <person name="Rollins M."/>
            <person name="Thuy-Boun P.S."/>
        </authorList>
    </citation>
    <scope>NUCLEOTIDE SEQUENCE [LARGE SCALE GENOMIC DNA]</scope>
    <source>
        <strain evidence="2">F_SG_1</strain>
        <tissue evidence="2">Salivary glands</tissue>
    </source>
</reference>